<keyword evidence="2" id="KW-1185">Reference proteome</keyword>
<dbReference type="InterPro" id="IPR009882">
    <property type="entry name" value="Gypsy"/>
</dbReference>
<gene>
    <name evidence="1" type="primary">pol</name>
    <name evidence="1" type="ORF">EVAR_103933_1</name>
</gene>
<name>A0A4C1T1M8_EUMVA</name>
<evidence type="ECO:0000313" key="2">
    <source>
        <dbReference type="Proteomes" id="UP000299102"/>
    </source>
</evidence>
<proteinExistence type="predicted"/>
<dbReference type="Pfam" id="PF07253">
    <property type="entry name" value="Gypsy"/>
    <property type="match status" value="1"/>
</dbReference>
<protein>
    <submittedName>
        <fullName evidence="1">Retrovirus-related Pol polyprotein from transposon gypsy</fullName>
    </submittedName>
</protein>
<evidence type="ECO:0000313" key="1">
    <source>
        <dbReference type="EMBL" id="GBP08369.1"/>
    </source>
</evidence>
<dbReference type="EMBL" id="BGZK01004330">
    <property type="protein sequence ID" value="GBP08369.1"/>
    <property type="molecule type" value="Genomic_DNA"/>
</dbReference>
<organism evidence="1 2">
    <name type="scientific">Eumeta variegata</name>
    <name type="common">Bagworm moth</name>
    <name type="synonym">Eumeta japonica</name>
    <dbReference type="NCBI Taxonomy" id="151549"/>
    <lineage>
        <taxon>Eukaryota</taxon>
        <taxon>Metazoa</taxon>
        <taxon>Ecdysozoa</taxon>
        <taxon>Arthropoda</taxon>
        <taxon>Hexapoda</taxon>
        <taxon>Insecta</taxon>
        <taxon>Pterygota</taxon>
        <taxon>Neoptera</taxon>
        <taxon>Endopterygota</taxon>
        <taxon>Lepidoptera</taxon>
        <taxon>Glossata</taxon>
        <taxon>Ditrysia</taxon>
        <taxon>Tineoidea</taxon>
        <taxon>Psychidae</taxon>
        <taxon>Oiketicinae</taxon>
        <taxon>Eumeta</taxon>
    </lineage>
</organism>
<sequence>MPDAGTIIQNLGKSKYFTTLDLESGFQILLKEEDREKPHLVLMVPYKQIVSHNFLPTTEELIWIKKIEILADQLDEHRAKRSINFLGSYLKFITGTPDRDETIQIESAINTLINNNEKPESY</sequence>
<comment type="caution">
    <text evidence="1">The sequence shown here is derived from an EMBL/GenBank/DDBJ whole genome shotgun (WGS) entry which is preliminary data.</text>
</comment>
<dbReference type="OrthoDB" id="8007176at2759"/>
<dbReference type="Proteomes" id="UP000299102">
    <property type="component" value="Unassembled WGS sequence"/>
</dbReference>
<accession>A0A4C1T1M8</accession>
<dbReference type="AlphaFoldDB" id="A0A4C1T1M8"/>
<reference evidence="1 2" key="1">
    <citation type="journal article" date="2019" name="Commun. Biol.">
        <title>The bagworm genome reveals a unique fibroin gene that provides high tensile strength.</title>
        <authorList>
            <person name="Kono N."/>
            <person name="Nakamura H."/>
            <person name="Ohtoshi R."/>
            <person name="Tomita M."/>
            <person name="Numata K."/>
            <person name="Arakawa K."/>
        </authorList>
    </citation>
    <scope>NUCLEOTIDE SEQUENCE [LARGE SCALE GENOMIC DNA]</scope>
</reference>